<accession>A0A843TMQ4</accession>
<keyword evidence="7" id="KW-0539">Nucleus</keyword>
<dbReference type="GO" id="GO:0008168">
    <property type="term" value="F:methyltransferase activity"/>
    <property type="evidence" value="ECO:0007669"/>
    <property type="project" value="UniProtKB-KW"/>
</dbReference>
<feature type="compositionally biased region" description="Polar residues" evidence="8">
    <location>
        <begin position="456"/>
        <end position="468"/>
    </location>
</feature>
<dbReference type="EMBL" id="NMUH01000071">
    <property type="protein sequence ID" value="MQL70560.1"/>
    <property type="molecule type" value="Genomic_DNA"/>
</dbReference>
<dbReference type="AlphaFoldDB" id="A0A843TMQ4"/>
<feature type="compositionally biased region" description="Low complexity" evidence="8">
    <location>
        <begin position="641"/>
        <end position="651"/>
    </location>
</feature>
<evidence type="ECO:0000313" key="12">
    <source>
        <dbReference type="Proteomes" id="UP000652761"/>
    </source>
</evidence>
<dbReference type="SMART" id="SM00317">
    <property type="entry name" value="SET"/>
    <property type="match status" value="1"/>
</dbReference>
<evidence type="ECO:0000313" key="11">
    <source>
        <dbReference type="EMBL" id="MQL70560.1"/>
    </source>
</evidence>
<organism evidence="11 12">
    <name type="scientific">Colocasia esculenta</name>
    <name type="common">Wild taro</name>
    <name type="synonym">Arum esculentum</name>
    <dbReference type="NCBI Taxonomy" id="4460"/>
    <lineage>
        <taxon>Eukaryota</taxon>
        <taxon>Viridiplantae</taxon>
        <taxon>Streptophyta</taxon>
        <taxon>Embryophyta</taxon>
        <taxon>Tracheophyta</taxon>
        <taxon>Spermatophyta</taxon>
        <taxon>Magnoliopsida</taxon>
        <taxon>Liliopsida</taxon>
        <taxon>Araceae</taxon>
        <taxon>Aroideae</taxon>
        <taxon>Colocasieae</taxon>
        <taxon>Colocasia</taxon>
    </lineage>
</organism>
<gene>
    <name evidence="11" type="ORF">Taro_002870</name>
</gene>
<protein>
    <submittedName>
        <fullName evidence="11">Uncharacterized protein</fullName>
    </submittedName>
</protein>
<dbReference type="GO" id="GO:0005694">
    <property type="term" value="C:chromosome"/>
    <property type="evidence" value="ECO:0007669"/>
    <property type="project" value="UniProtKB-SubCell"/>
</dbReference>
<evidence type="ECO:0000256" key="5">
    <source>
        <dbReference type="ARBA" id="ARBA00022679"/>
    </source>
</evidence>
<feature type="domain" description="Post-SET" evidence="10">
    <location>
        <begin position="70"/>
        <end position="86"/>
    </location>
</feature>
<proteinExistence type="predicted"/>
<evidence type="ECO:0000259" key="10">
    <source>
        <dbReference type="PROSITE" id="PS50868"/>
    </source>
</evidence>
<dbReference type="InterPro" id="IPR003616">
    <property type="entry name" value="Post-SET_dom"/>
</dbReference>
<keyword evidence="4" id="KW-0489">Methyltransferase</keyword>
<evidence type="ECO:0000256" key="2">
    <source>
        <dbReference type="ARBA" id="ARBA00004286"/>
    </source>
</evidence>
<feature type="domain" description="SET" evidence="9">
    <location>
        <begin position="1"/>
        <end position="62"/>
    </location>
</feature>
<keyword evidence="3" id="KW-0158">Chromosome</keyword>
<dbReference type="Proteomes" id="UP000652761">
    <property type="component" value="Unassembled WGS sequence"/>
</dbReference>
<name>A0A843TMQ4_COLES</name>
<evidence type="ECO:0000256" key="8">
    <source>
        <dbReference type="SAM" id="MobiDB-lite"/>
    </source>
</evidence>
<evidence type="ECO:0000256" key="1">
    <source>
        <dbReference type="ARBA" id="ARBA00004123"/>
    </source>
</evidence>
<keyword evidence="12" id="KW-1185">Reference proteome</keyword>
<keyword evidence="6" id="KW-0949">S-adenosyl-L-methionine</keyword>
<feature type="compositionally biased region" description="Basic and acidic residues" evidence="8">
    <location>
        <begin position="620"/>
        <end position="630"/>
    </location>
</feature>
<evidence type="ECO:0000256" key="7">
    <source>
        <dbReference type="ARBA" id="ARBA00023242"/>
    </source>
</evidence>
<dbReference type="InterPro" id="IPR001214">
    <property type="entry name" value="SET_dom"/>
</dbReference>
<dbReference type="PANTHER" id="PTHR22884">
    <property type="entry name" value="SET DOMAIN PROTEINS"/>
    <property type="match status" value="1"/>
</dbReference>
<evidence type="ECO:0000256" key="6">
    <source>
        <dbReference type="ARBA" id="ARBA00022691"/>
    </source>
</evidence>
<dbReference type="OrthoDB" id="422362at2759"/>
<evidence type="ECO:0000256" key="3">
    <source>
        <dbReference type="ARBA" id="ARBA00022454"/>
    </source>
</evidence>
<sequence length="785" mass="85880">MTLNGNEVVIDACAKGNLGRFINHSCEPNCRTEKWMVNGEVCIGLFAIRDIKMGEEVTFDYNYVRVFGAAAKRCVCGSAECRGYIGGDPLNTENIVQGDSDEEYPEPVMVIEDGVSEVKVDEIIPESIDATDPLHEISVQSAGKASKTPVVSLTVETALQNDGTSLISSDGQLLETLPLASKSKEVTDPFLDDNKCMPSTNVISPYTSGSPLHAKSSHSSCSVKKRSCSSKKSVMQRGKKSSAIPLTQPTVCRAGHFDAVEEKLNELLDAYGGISKRRDATKGYLKLLFLTASSGDNVLEFLAVREILTPEHINNIPSPVGVESFKESMIKLTYHNDVQVHQMARNFRDKWLPRTIRKVHLSDRENGWLTSKRANSNWFLPLSSNPSQIQCVWNTDAICISQPDCDPSSPHGTDARPEARSFCSQLASTSVPSGDVSSTAVAKPRKRKSRWDQPSDAPSLSSQVQSIEGHTAKASPKVMGYAVGQTELEPHRASKSGKEVLNSFDGTISHDDMILQGIEEVPPGFGPPATNAQPWTQPDTSMIYAEAVAGHPQERYLPRLTVSYGIPLALVEQLGTDAERSENWRHHSWAIAPGMPFHPFPPLPPYPRGETSPAPGHSTKIAESREETRPTDSASGHLDPSTSSESAERSSMALENGAADQQPPEKMNSGEILEARVSPKLPLPTIALYDGTTDPADHIHGFESHMVFHRASDAAKYRAFPATLKETARAWFETLPAGSISSFRQLKKSFRDNFLGGRSQPRTAASLLTIRQKKSEALWDFVKRF</sequence>
<comment type="caution">
    <text evidence="11">The sequence shown here is derived from an EMBL/GenBank/DDBJ whole genome shotgun (WGS) entry which is preliminary data.</text>
</comment>
<dbReference type="Pfam" id="PF03732">
    <property type="entry name" value="Retrotrans_gag"/>
    <property type="match status" value="1"/>
</dbReference>
<feature type="compositionally biased region" description="Polar residues" evidence="8">
    <location>
        <begin position="422"/>
        <end position="440"/>
    </location>
</feature>
<comment type="subcellular location">
    <subcellularLocation>
        <location evidence="2">Chromosome</location>
    </subcellularLocation>
    <subcellularLocation>
        <location evidence="1">Nucleus</location>
    </subcellularLocation>
</comment>
<dbReference type="PROSITE" id="PS50868">
    <property type="entry name" value="POST_SET"/>
    <property type="match status" value="1"/>
</dbReference>
<dbReference type="SUPFAM" id="SSF82199">
    <property type="entry name" value="SET domain"/>
    <property type="match status" value="1"/>
</dbReference>
<evidence type="ECO:0000256" key="4">
    <source>
        <dbReference type="ARBA" id="ARBA00022603"/>
    </source>
</evidence>
<dbReference type="GO" id="GO:0005634">
    <property type="term" value="C:nucleus"/>
    <property type="evidence" value="ECO:0007669"/>
    <property type="project" value="UniProtKB-SubCell"/>
</dbReference>
<reference evidence="11" key="1">
    <citation type="submission" date="2017-07" db="EMBL/GenBank/DDBJ databases">
        <title>Taro Niue Genome Assembly and Annotation.</title>
        <authorList>
            <person name="Atibalentja N."/>
            <person name="Keating K."/>
            <person name="Fields C.J."/>
        </authorList>
    </citation>
    <scope>NUCLEOTIDE SEQUENCE</scope>
    <source>
        <strain evidence="11">Niue_2</strain>
        <tissue evidence="11">Leaf</tissue>
    </source>
</reference>
<feature type="region of interest" description="Disordered" evidence="8">
    <location>
        <begin position="405"/>
        <end position="478"/>
    </location>
</feature>
<dbReference type="InterPro" id="IPR046341">
    <property type="entry name" value="SET_dom_sf"/>
</dbReference>
<dbReference type="GO" id="GO:0032259">
    <property type="term" value="P:methylation"/>
    <property type="evidence" value="ECO:0007669"/>
    <property type="project" value="UniProtKB-KW"/>
</dbReference>
<dbReference type="Gene3D" id="2.170.270.10">
    <property type="entry name" value="SET domain"/>
    <property type="match status" value="1"/>
</dbReference>
<dbReference type="InterPro" id="IPR050777">
    <property type="entry name" value="SET2_Histone-Lys_MeTrsfase"/>
</dbReference>
<dbReference type="PROSITE" id="PS50280">
    <property type="entry name" value="SET"/>
    <property type="match status" value="1"/>
</dbReference>
<evidence type="ECO:0000259" key="9">
    <source>
        <dbReference type="PROSITE" id="PS50280"/>
    </source>
</evidence>
<feature type="region of interest" description="Disordered" evidence="8">
    <location>
        <begin position="600"/>
        <end position="666"/>
    </location>
</feature>
<dbReference type="Pfam" id="PF00856">
    <property type="entry name" value="SET"/>
    <property type="match status" value="1"/>
</dbReference>
<dbReference type="InterPro" id="IPR005162">
    <property type="entry name" value="Retrotrans_gag_dom"/>
</dbReference>
<keyword evidence="5" id="KW-0808">Transferase</keyword>